<dbReference type="EMBL" id="FIZP01000007">
    <property type="protein sequence ID" value="CZE48288.1"/>
    <property type="molecule type" value="Genomic_DNA"/>
</dbReference>
<organism evidence="1 2">
    <name type="scientific">Campylobacter geochelonis</name>
    <dbReference type="NCBI Taxonomy" id="1780362"/>
    <lineage>
        <taxon>Bacteria</taxon>
        <taxon>Pseudomonadati</taxon>
        <taxon>Campylobacterota</taxon>
        <taxon>Epsilonproteobacteria</taxon>
        <taxon>Campylobacterales</taxon>
        <taxon>Campylobacteraceae</taxon>
        <taxon>Campylobacter</taxon>
    </lineage>
</organism>
<name>A0A128EIX5_9BACT</name>
<gene>
    <name evidence="1" type="ORF">ERS672216_01333</name>
</gene>
<proteinExistence type="predicted"/>
<sequence>MFAILAFGIILFYSDWLYKTLNLGGLKYQTLVIDKNAFNALPNEIKSKDNFLDKNISFNNDSNITYITKNGDKFITIHNIKAISTIGKFYYLESNDGVKFELNSEFIKSRNLVK</sequence>
<protein>
    <submittedName>
        <fullName evidence="1">Uncharacterized protein</fullName>
    </submittedName>
</protein>
<dbReference type="Proteomes" id="UP000069632">
    <property type="component" value="Unassembled WGS sequence"/>
</dbReference>
<reference evidence="1 2" key="1">
    <citation type="submission" date="2016-02" db="EMBL/GenBank/DDBJ databases">
        <authorList>
            <consortium name="Pathogen Informatics"/>
        </authorList>
    </citation>
    <scope>NUCLEOTIDE SEQUENCE [LARGE SCALE GENOMIC DNA]</scope>
    <source>
        <strain evidence="1 2">RC20</strain>
    </source>
</reference>
<keyword evidence="2" id="KW-1185">Reference proteome</keyword>
<evidence type="ECO:0000313" key="1">
    <source>
        <dbReference type="EMBL" id="CZE48288.1"/>
    </source>
</evidence>
<dbReference type="AlphaFoldDB" id="A0A128EIX5"/>
<accession>A0A128EIX5</accession>
<evidence type="ECO:0000313" key="2">
    <source>
        <dbReference type="Proteomes" id="UP000069632"/>
    </source>
</evidence>